<dbReference type="InterPro" id="IPR001123">
    <property type="entry name" value="LeuE-type"/>
</dbReference>
<evidence type="ECO:0000256" key="4">
    <source>
        <dbReference type="ARBA" id="ARBA00022989"/>
    </source>
</evidence>
<keyword evidence="3 6" id="KW-0812">Transmembrane</keyword>
<feature type="transmembrane region" description="Helical" evidence="6">
    <location>
        <begin position="69"/>
        <end position="88"/>
    </location>
</feature>
<evidence type="ECO:0000256" key="2">
    <source>
        <dbReference type="ARBA" id="ARBA00022475"/>
    </source>
</evidence>
<protein>
    <submittedName>
        <fullName evidence="7">Threonine transporter RhtB</fullName>
    </submittedName>
</protein>
<organism evidence="7 8">
    <name type="scientific">Mycolicibacterium anyangense</name>
    <dbReference type="NCBI Taxonomy" id="1431246"/>
    <lineage>
        <taxon>Bacteria</taxon>
        <taxon>Bacillati</taxon>
        <taxon>Actinomycetota</taxon>
        <taxon>Actinomycetes</taxon>
        <taxon>Mycobacteriales</taxon>
        <taxon>Mycobacteriaceae</taxon>
        <taxon>Mycolicibacterium</taxon>
    </lineage>
</organism>
<dbReference type="PIRSF" id="PIRSF006324">
    <property type="entry name" value="LeuE"/>
    <property type="match status" value="1"/>
</dbReference>
<feature type="transmembrane region" description="Helical" evidence="6">
    <location>
        <begin position="40"/>
        <end position="63"/>
    </location>
</feature>
<evidence type="ECO:0000256" key="5">
    <source>
        <dbReference type="ARBA" id="ARBA00023136"/>
    </source>
</evidence>
<gene>
    <name evidence="7" type="ORF">MANY_11610</name>
</gene>
<dbReference type="Proteomes" id="UP000467249">
    <property type="component" value="Chromosome"/>
</dbReference>
<reference evidence="7 8" key="1">
    <citation type="journal article" date="2019" name="Emerg. Microbes Infect.">
        <title>Comprehensive subspecies identification of 175 nontuberculous mycobacteria species based on 7547 genomic profiles.</title>
        <authorList>
            <person name="Matsumoto Y."/>
            <person name="Kinjo T."/>
            <person name="Motooka D."/>
            <person name="Nabeya D."/>
            <person name="Jung N."/>
            <person name="Uechi K."/>
            <person name="Horii T."/>
            <person name="Iida T."/>
            <person name="Fujita J."/>
            <person name="Nakamura S."/>
        </authorList>
    </citation>
    <scope>NUCLEOTIDE SEQUENCE [LARGE SCALE GENOMIC DNA]</scope>
    <source>
        <strain evidence="7 8">JCM 30275</strain>
    </source>
</reference>
<keyword evidence="5 6" id="KW-0472">Membrane</keyword>
<feature type="transmembrane region" description="Helical" evidence="6">
    <location>
        <begin position="128"/>
        <end position="146"/>
    </location>
</feature>
<sequence length="211" mass="22460">MQWDLWLAFVGASIAISVSPGAGAIQSMSTGLSCGLRRGYWSITGLEIGLMMQLAAVAVGLGAAVAQSVVAFTVIKWIGVAYLVFLAVRQWRIRPGDLGEQLNTSSECGRLSLVVRGFLINVTNPKGLVFLLAVLPQFVVPTAPLLPQYLAIAATMVVVDLVVMGAYTGLAARLLTWLRTPRQQRSLNRTFSGLFAAAAVVLSLVRRSAAT</sequence>
<dbReference type="AlphaFoldDB" id="A0A6N4W6W0"/>
<keyword evidence="2" id="KW-1003">Cell membrane</keyword>
<proteinExistence type="predicted"/>
<dbReference type="PANTHER" id="PTHR30086:SF14">
    <property type="entry name" value="HOMOSERINE_HOMOSERINE LACTONE EFFLUX PROTEIN"/>
    <property type="match status" value="1"/>
</dbReference>
<feature type="transmembrane region" description="Helical" evidence="6">
    <location>
        <begin position="6"/>
        <end position="28"/>
    </location>
</feature>
<dbReference type="PANTHER" id="PTHR30086">
    <property type="entry name" value="ARGININE EXPORTER PROTEIN ARGO"/>
    <property type="match status" value="1"/>
</dbReference>
<dbReference type="GO" id="GO:0042970">
    <property type="term" value="F:homoserine transmembrane transporter activity"/>
    <property type="evidence" value="ECO:0007669"/>
    <property type="project" value="TreeGrafter"/>
</dbReference>
<feature type="transmembrane region" description="Helical" evidence="6">
    <location>
        <begin position="187"/>
        <end position="205"/>
    </location>
</feature>
<keyword evidence="4 6" id="KW-1133">Transmembrane helix</keyword>
<dbReference type="RefSeq" id="WP_163803379.1">
    <property type="nucleotide sequence ID" value="NZ_AP022620.1"/>
</dbReference>
<evidence type="ECO:0000256" key="6">
    <source>
        <dbReference type="SAM" id="Phobius"/>
    </source>
</evidence>
<evidence type="ECO:0000313" key="7">
    <source>
        <dbReference type="EMBL" id="BBZ75824.1"/>
    </source>
</evidence>
<name>A0A6N4W6W0_9MYCO</name>
<evidence type="ECO:0000313" key="8">
    <source>
        <dbReference type="Proteomes" id="UP000467249"/>
    </source>
</evidence>
<feature type="transmembrane region" description="Helical" evidence="6">
    <location>
        <begin position="152"/>
        <end position="175"/>
    </location>
</feature>
<evidence type="ECO:0000256" key="1">
    <source>
        <dbReference type="ARBA" id="ARBA00004651"/>
    </source>
</evidence>
<comment type="subcellular location">
    <subcellularLocation>
        <location evidence="1">Cell membrane</location>
        <topology evidence="1">Multi-pass membrane protein</topology>
    </subcellularLocation>
</comment>
<evidence type="ECO:0000256" key="3">
    <source>
        <dbReference type="ARBA" id="ARBA00022692"/>
    </source>
</evidence>
<dbReference type="EMBL" id="AP022620">
    <property type="protein sequence ID" value="BBZ75824.1"/>
    <property type="molecule type" value="Genomic_DNA"/>
</dbReference>
<keyword evidence="8" id="KW-1185">Reference proteome</keyword>
<dbReference type="GO" id="GO:0005886">
    <property type="term" value="C:plasma membrane"/>
    <property type="evidence" value="ECO:0007669"/>
    <property type="project" value="UniProtKB-SubCell"/>
</dbReference>
<accession>A0A6N4W6W0</accession>
<dbReference type="KEGG" id="many:MANY_11610"/>
<dbReference type="Pfam" id="PF01810">
    <property type="entry name" value="LysE"/>
    <property type="match status" value="1"/>
</dbReference>